<dbReference type="Proteomes" id="UP000516046">
    <property type="component" value="Chromosome"/>
</dbReference>
<feature type="active site" description="Proton acceptor" evidence="7">
    <location>
        <position position="388"/>
    </location>
</feature>
<dbReference type="SUPFAM" id="SSF51445">
    <property type="entry name" value="(Trans)glycosidases"/>
    <property type="match status" value="1"/>
</dbReference>
<keyword evidence="4 8" id="KW-0119">Carbohydrate metabolism</keyword>
<dbReference type="RefSeq" id="WP_212506560.1">
    <property type="nucleotide sequence ID" value="NZ_CP060696.1"/>
</dbReference>
<proteinExistence type="inferred from homology"/>
<dbReference type="Gene3D" id="3.90.1330.10">
    <property type="entry name" value="Alpha-glucuronidase, C-terminal domain"/>
    <property type="match status" value="1"/>
</dbReference>
<dbReference type="GO" id="GO:0045493">
    <property type="term" value="P:xylan catabolic process"/>
    <property type="evidence" value="ECO:0007669"/>
    <property type="project" value="UniProtKB-KW"/>
</dbReference>
<comment type="similarity">
    <text evidence="1 8">Belongs to the glycosyl hydrolase 67 family.</text>
</comment>
<feature type="domain" description="Alpha glucuronidase N-terminal" evidence="9">
    <location>
        <begin position="20"/>
        <end position="117"/>
    </location>
</feature>
<dbReference type="EMBL" id="CP060696">
    <property type="protein sequence ID" value="QNO17490.1"/>
    <property type="molecule type" value="Genomic_DNA"/>
</dbReference>
<name>A0A7G9WFM8_9FIRM</name>
<dbReference type="InterPro" id="IPR037054">
    <property type="entry name" value="A-glucoronidase_C_sf"/>
</dbReference>
<evidence type="ECO:0000259" key="11">
    <source>
        <dbReference type="Pfam" id="PF07488"/>
    </source>
</evidence>
<dbReference type="GO" id="GO:0005576">
    <property type="term" value="C:extracellular region"/>
    <property type="evidence" value="ECO:0007669"/>
    <property type="project" value="InterPro"/>
</dbReference>
<evidence type="ECO:0000256" key="6">
    <source>
        <dbReference type="ARBA" id="ARBA00023326"/>
    </source>
</evidence>
<dbReference type="Pfam" id="PF07488">
    <property type="entry name" value="Glyco_hydro_67M"/>
    <property type="match status" value="1"/>
</dbReference>
<dbReference type="KEGG" id="caml:H6X83_11170"/>
<feature type="active site" description="Proton donor" evidence="7">
    <location>
        <position position="281"/>
    </location>
</feature>
<dbReference type="InterPro" id="IPR011100">
    <property type="entry name" value="Glyco_hydro_67_cat"/>
</dbReference>
<dbReference type="InterPro" id="IPR011395">
    <property type="entry name" value="Glyco_hydro_67_aGlcAse"/>
</dbReference>
<feature type="domain" description="Glycosyl hydrolase family 67 C-terminal" evidence="10">
    <location>
        <begin position="441"/>
        <end position="662"/>
    </location>
</feature>
<comment type="subunit">
    <text evidence="8">Homodimer.</text>
</comment>
<keyword evidence="6 8" id="KW-0624">Polysaccharide degradation</keyword>
<evidence type="ECO:0000259" key="9">
    <source>
        <dbReference type="Pfam" id="PF03648"/>
    </source>
</evidence>
<evidence type="ECO:0000256" key="3">
    <source>
        <dbReference type="ARBA" id="ARBA00022801"/>
    </source>
</evidence>
<organism evidence="12 13">
    <name type="scientific">Caproicibacterium amylolyticum</name>
    <dbReference type="NCBI Taxonomy" id="2766537"/>
    <lineage>
        <taxon>Bacteria</taxon>
        <taxon>Bacillati</taxon>
        <taxon>Bacillota</taxon>
        <taxon>Clostridia</taxon>
        <taxon>Eubacteriales</taxon>
        <taxon>Oscillospiraceae</taxon>
        <taxon>Caproicibacterium</taxon>
    </lineage>
</organism>
<dbReference type="SUPFAM" id="SSF55545">
    <property type="entry name" value="beta-N-acetylhexosaminidase-like domain"/>
    <property type="match status" value="1"/>
</dbReference>
<dbReference type="Pfam" id="PF03648">
    <property type="entry name" value="Glyco_hydro_67N"/>
    <property type="match status" value="1"/>
</dbReference>
<protein>
    <recommendedName>
        <fullName evidence="8">Xylan alpha-1,2-glucuronidase</fullName>
        <ecNumber evidence="8">3.2.1.131</ecNumber>
    </recommendedName>
</protein>
<evidence type="ECO:0000256" key="2">
    <source>
        <dbReference type="ARBA" id="ARBA00022651"/>
    </source>
</evidence>
<evidence type="ECO:0000256" key="4">
    <source>
        <dbReference type="ARBA" id="ARBA00023277"/>
    </source>
</evidence>
<dbReference type="InterPro" id="IPR011099">
    <property type="entry name" value="Glyco_hydro_67_C"/>
</dbReference>
<keyword evidence="5 8" id="KW-0326">Glycosidase</keyword>
<dbReference type="PANTHER" id="PTHR39207:SF1">
    <property type="entry name" value="ALPHA-GLUCURONIDASE A"/>
    <property type="match status" value="1"/>
</dbReference>
<keyword evidence="3 8" id="KW-0378">Hydrolase</keyword>
<evidence type="ECO:0000313" key="12">
    <source>
        <dbReference type="EMBL" id="QNO17490.1"/>
    </source>
</evidence>
<feature type="domain" description="Glycosyl hydrolase family 67 catalytic" evidence="11">
    <location>
        <begin position="122"/>
        <end position="440"/>
    </location>
</feature>
<gene>
    <name evidence="12" type="ORF">H6X83_11170</name>
</gene>
<evidence type="ECO:0000256" key="8">
    <source>
        <dbReference type="RuleBase" id="RU361198"/>
    </source>
</evidence>
<keyword evidence="2 8" id="KW-0858">Xylan degradation</keyword>
<feature type="active site" description="Proton acceptor" evidence="7">
    <location>
        <position position="360"/>
    </location>
</feature>
<dbReference type="InterPro" id="IPR017853">
    <property type="entry name" value="GH"/>
</dbReference>
<accession>A0A7G9WFM8</accession>
<evidence type="ECO:0000256" key="7">
    <source>
        <dbReference type="PIRSR" id="PIRSR029900-1"/>
    </source>
</evidence>
<dbReference type="GO" id="GO:0046559">
    <property type="term" value="F:alpha-glucuronidase activity"/>
    <property type="evidence" value="ECO:0007669"/>
    <property type="project" value="InterPro"/>
</dbReference>
<keyword evidence="13" id="KW-1185">Reference proteome</keyword>
<evidence type="ECO:0000256" key="1">
    <source>
        <dbReference type="ARBA" id="ARBA00008833"/>
    </source>
</evidence>
<dbReference type="PANTHER" id="PTHR39207">
    <property type="entry name" value="ALPHA-GLUCURONIDASE A"/>
    <property type="match status" value="1"/>
</dbReference>
<dbReference type="EC" id="3.2.1.131" evidence="8"/>
<reference evidence="12 13" key="1">
    <citation type="submission" date="2020-08" db="EMBL/GenBank/DDBJ databases">
        <authorList>
            <person name="Ren C."/>
            <person name="Gu Y."/>
            <person name="Xu Y."/>
        </authorList>
    </citation>
    <scope>NUCLEOTIDE SEQUENCE [LARGE SCALE GENOMIC DNA]</scope>
    <source>
        <strain evidence="12 13">LBM18003</strain>
    </source>
</reference>
<dbReference type="AlphaFoldDB" id="A0A7G9WFM8"/>
<dbReference type="Gene3D" id="3.30.379.10">
    <property type="entry name" value="Chitobiase/beta-hexosaminidase domain 2-like"/>
    <property type="match status" value="1"/>
</dbReference>
<dbReference type="PIRSF" id="PIRSF029900">
    <property type="entry name" value="Alpha-glucuronds"/>
    <property type="match status" value="1"/>
</dbReference>
<sequence>MKQSYALYDTWLQRGYTLSESMKTVLSQAVLLSEDQQLEFCMKEYIRGVRRMFGAEVQQVPKEQAGVLLGTLEQAAKCLPQDGKTPGAEGFRIYENGGHIAVVGADRSGLLYGIYRLLMLLAQGKLPENADICETPAVQVRALNHWDNMSGQIERGYAGESIFFKDEDFCFEEQRVVDYARMLASVGINTLTINNVNVHQTETFLISERFLPKLARIADLFRPFGIRLLVSINFASPMRIGGLATSDPLDEGVQHWWERQTELIYRWIPDLCGFLVKADSEHEPGPYQYGRNHADGANMLARALKPYGGIVMWRCFVYDCAQDWRNQKIDRPRAAYDNFVPLDGQFADNVILQVKNGPYDFQVREPVTPLFGAMKQTHLALEVQVTQEYTGQQRDLCSLLPLWQDVLQFDTKRPGTVADMFGSQITAMAGVANIGKSECWTGHPLAQVNLYGFGRLSWNPALTPEEITDEYVKLAFGSDPEVTGKIADILQRSYPAYEDYTSPLGLCWMVNPGYHYGPNVEGYEYTRWGTYLRATCREVGIDRTAAGTGYTTQYAPENDTLFSNTDTCPEKLLLFFHRLPYSYKLHDGRTILQYIYDTRFHGEEEAEAMAAEWDTLKDKIAPSLYEAVAERFGMQLENAREWRDVVNTYFYRHTGIADEKGRKIYK</sequence>
<dbReference type="InterPro" id="IPR029018">
    <property type="entry name" value="Hex-like_dom2"/>
</dbReference>
<dbReference type="Gene3D" id="3.20.20.80">
    <property type="entry name" value="Glycosidases"/>
    <property type="match status" value="1"/>
</dbReference>
<dbReference type="Pfam" id="PF07477">
    <property type="entry name" value="Glyco_hydro_67C"/>
    <property type="match status" value="1"/>
</dbReference>
<evidence type="ECO:0000313" key="13">
    <source>
        <dbReference type="Proteomes" id="UP000516046"/>
    </source>
</evidence>
<dbReference type="GO" id="GO:0033939">
    <property type="term" value="F:xylan alpha-1,2-glucuronosidase activity"/>
    <property type="evidence" value="ECO:0007669"/>
    <property type="project" value="UniProtKB-EC"/>
</dbReference>
<evidence type="ECO:0000256" key="5">
    <source>
        <dbReference type="ARBA" id="ARBA00023295"/>
    </source>
</evidence>
<evidence type="ECO:0000259" key="10">
    <source>
        <dbReference type="Pfam" id="PF07477"/>
    </source>
</evidence>
<dbReference type="InterPro" id="IPR005154">
    <property type="entry name" value="Glyco_hydro_67_aGlcAse_N"/>
</dbReference>
<comment type="catalytic activity">
    <reaction evidence="8">
        <text>Hydrolysis of (1-&gt;2)-alpha-D-(4-O-methyl)glucuronosyl links in the main chain of hardwood xylans.</text>
        <dbReference type="EC" id="3.2.1.131"/>
    </reaction>
</comment>